<proteinExistence type="predicted"/>
<organism evidence="1 2">
    <name type="scientific">Lactuca sativa</name>
    <name type="common">Garden lettuce</name>
    <dbReference type="NCBI Taxonomy" id="4236"/>
    <lineage>
        <taxon>Eukaryota</taxon>
        <taxon>Viridiplantae</taxon>
        <taxon>Streptophyta</taxon>
        <taxon>Embryophyta</taxon>
        <taxon>Tracheophyta</taxon>
        <taxon>Spermatophyta</taxon>
        <taxon>Magnoliopsida</taxon>
        <taxon>eudicotyledons</taxon>
        <taxon>Gunneridae</taxon>
        <taxon>Pentapetalae</taxon>
        <taxon>asterids</taxon>
        <taxon>campanulids</taxon>
        <taxon>Asterales</taxon>
        <taxon>Asteraceae</taxon>
        <taxon>Cichorioideae</taxon>
        <taxon>Cichorieae</taxon>
        <taxon>Lactucinae</taxon>
        <taxon>Lactuca</taxon>
    </lineage>
</organism>
<evidence type="ECO:0000313" key="1">
    <source>
        <dbReference type="EMBL" id="KAJ0202880.1"/>
    </source>
</evidence>
<protein>
    <submittedName>
        <fullName evidence="1">Uncharacterized protein</fullName>
    </submittedName>
</protein>
<reference evidence="1 2" key="1">
    <citation type="journal article" date="2017" name="Nat. Commun.">
        <title>Genome assembly with in vitro proximity ligation data and whole-genome triplication in lettuce.</title>
        <authorList>
            <person name="Reyes-Chin-Wo S."/>
            <person name="Wang Z."/>
            <person name="Yang X."/>
            <person name="Kozik A."/>
            <person name="Arikit S."/>
            <person name="Song C."/>
            <person name="Xia L."/>
            <person name="Froenicke L."/>
            <person name="Lavelle D.O."/>
            <person name="Truco M.J."/>
            <person name="Xia R."/>
            <person name="Zhu S."/>
            <person name="Xu C."/>
            <person name="Xu H."/>
            <person name="Xu X."/>
            <person name="Cox K."/>
            <person name="Korf I."/>
            <person name="Meyers B.C."/>
            <person name="Michelmore R.W."/>
        </authorList>
    </citation>
    <scope>NUCLEOTIDE SEQUENCE [LARGE SCALE GENOMIC DNA]</scope>
    <source>
        <strain evidence="2">cv. Salinas</strain>
        <tissue evidence="1">Seedlings</tissue>
    </source>
</reference>
<evidence type="ECO:0000313" key="2">
    <source>
        <dbReference type="Proteomes" id="UP000235145"/>
    </source>
</evidence>
<dbReference type="EMBL" id="NBSK02000005">
    <property type="protein sequence ID" value="KAJ0202880.1"/>
    <property type="molecule type" value="Genomic_DNA"/>
</dbReference>
<comment type="caution">
    <text evidence="1">The sequence shown here is derived from an EMBL/GenBank/DDBJ whole genome shotgun (WGS) entry which is preliminary data.</text>
</comment>
<accession>A0A9R1VB32</accession>
<dbReference type="AlphaFoldDB" id="A0A9R1VB32"/>
<sequence length="92" mass="10766">MTLMAEGIEKKQEALIMLNNAYINTRRSWNLRHTFNKVQNHLYKWLLNCEYVCGMHVLLSLLGCLTLVSSSYIYDCCLIHTINDAYCMFILV</sequence>
<dbReference type="Proteomes" id="UP000235145">
    <property type="component" value="Unassembled WGS sequence"/>
</dbReference>
<gene>
    <name evidence="1" type="ORF">LSAT_V11C500242490</name>
</gene>
<keyword evidence="2" id="KW-1185">Reference proteome</keyword>
<name>A0A9R1VB32_LACSA</name>